<dbReference type="RefSeq" id="WP_191310676.1">
    <property type="nucleotide sequence ID" value="NZ_BNCL01000009.1"/>
</dbReference>
<name>A0ABS1S8C2_9RHOB</name>
<sequence length="99" mass="10426">MKQALAGLFLILPLAAWGSSDEAWDDFRASVEESCRSLVQTAPDATVTVEVNPFGSESYGAALITVGQGGTQERMICIYDKQAATAEVTAPFADAAPVE</sequence>
<accession>A0ABS1S8C2</accession>
<evidence type="ECO:0000313" key="2">
    <source>
        <dbReference type="EMBL" id="MBL3674349.1"/>
    </source>
</evidence>
<gene>
    <name evidence="2" type="ORF">JL111_12715</name>
</gene>
<feature type="chain" id="PRO_5046698891" evidence="1">
    <location>
        <begin position="19"/>
        <end position="99"/>
    </location>
</feature>
<keyword evidence="3" id="KW-1185">Reference proteome</keyword>
<evidence type="ECO:0000256" key="1">
    <source>
        <dbReference type="SAM" id="SignalP"/>
    </source>
</evidence>
<evidence type="ECO:0000313" key="3">
    <source>
        <dbReference type="Proteomes" id="UP000644749"/>
    </source>
</evidence>
<organism evidence="2 3">
    <name type="scientific">Paracoccus aerius</name>
    <dbReference type="NCBI Taxonomy" id="1915382"/>
    <lineage>
        <taxon>Bacteria</taxon>
        <taxon>Pseudomonadati</taxon>
        <taxon>Pseudomonadota</taxon>
        <taxon>Alphaproteobacteria</taxon>
        <taxon>Rhodobacterales</taxon>
        <taxon>Paracoccaceae</taxon>
        <taxon>Paracoccus</taxon>
    </lineage>
</organism>
<keyword evidence="1" id="KW-0732">Signal</keyword>
<dbReference type="EMBL" id="JAESHT010000010">
    <property type="protein sequence ID" value="MBL3674349.1"/>
    <property type="molecule type" value="Genomic_DNA"/>
</dbReference>
<feature type="signal peptide" evidence="1">
    <location>
        <begin position="1"/>
        <end position="18"/>
    </location>
</feature>
<protein>
    <submittedName>
        <fullName evidence="2">Uncharacterized protein</fullName>
    </submittedName>
</protein>
<reference evidence="2 3" key="1">
    <citation type="submission" date="2021-01" db="EMBL/GenBank/DDBJ databases">
        <title>011410 draft genome.</title>
        <authorList>
            <person name="Lang L."/>
        </authorList>
    </citation>
    <scope>NUCLEOTIDE SEQUENCE [LARGE SCALE GENOMIC DNA]</scope>
    <source>
        <strain evidence="2 3">KCTC 42845</strain>
    </source>
</reference>
<dbReference type="Proteomes" id="UP000644749">
    <property type="component" value="Unassembled WGS sequence"/>
</dbReference>
<proteinExistence type="predicted"/>
<comment type="caution">
    <text evidence="2">The sequence shown here is derived from an EMBL/GenBank/DDBJ whole genome shotgun (WGS) entry which is preliminary data.</text>
</comment>